<feature type="domain" description="CS" evidence="8">
    <location>
        <begin position="1"/>
        <end position="89"/>
    </location>
</feature>
<dbReference type="GO" id="GO:0051082">
    <property type="term" value="F:unfolded protein binding"/>
    <property type="evidence" value="ECO:0007669"/>
    <property type="project" value="TreeGrafter"/>
</dbReference>
<dbReference type="Gene3D" id="2.60.40.790">
    <property type="match status" value="1"/>
</dbReference>
<gene>
    <name evidence="10 11 12" type="primary">LOC111108176</name>
</gene>
<name>A0A8B8B7X1_CRAVI</name>
<dbReference type="GO" id="GO:0005829">
    <property type="term" value="C:cytosol"/>
    <property type="evidence" value="ECO:0007669"/>
    <property type="project" value="UniProtKB-SubCell"/>
</dbReference>
<evidence type="ECO:0000313" key="11">
    <source>
        <dbReference type="RefSeq" id="XP_022299521.1"/>
    </source>
</evidence>
<evidence type="ECO:0000256" key="1">
    <source>
        <dbReference type="ARBA" id="ARBA00004514"/>
    </source>
</evidence>
<evidence type="ECO:0000256" key="6">
    <source>
        <dbReference type="ARBA" id="ARBA00023242"/>
    </source>
</evidence>
<protein>
    <recommendedName>
        <fullName evidence="4">Protein SHQ1 homolog</fullName>
    </recommendedName>
</protein>
<evidence type="ECO:0000256" key="3">
    <source>
        <dbReference type="ARBA" id="ARBA00005607"/>
    </source>
</evidence>
<accession>A0A8B8B7X1</accession>
<evidence type="ECO:0000313" key="12">
    <source>
        <dbReference type="RefSeq" id="XP_022299522.1"/>
    </source>
</evidence>
<dbReference type="GO" id="GO:0005654">
    <property type="term" value="C:nucleoplasm"/>
    <property type="evidence" value="ECO:0007669"/>
    <property type="project" value="UniProtKB-SubCell"/>
</dbReference>
<keyword evidence="6" id="KW-0539">Nucleus</keyword>
<dbReference type="PROSITE" id="PS51203">
    <property type="entry name" value="CS"/>
    <property type="match status" value="1"/>
</dbReference>
<feature type="region of interest" description="Disordered" evidence="7">
    <location>
        <begin position="441"/>
        <end position="498"/>
    </location>
</feature>
<organism evidence="9 10">
    <name type="scientific">Crassostrea virginica</name>
    <name type="common">Eastern oyster</name>
    <dbReference type="NCBI Taxonomy" id="6565"/>
    <lineage>
        <taxon>Eukaryota</taxon>
        <taxon>Metazoa</taxon>
        <taxon>Spiralia</taxon>
        <taxon>Lophotrochozoa</taxon>
        <taxon>Mollusca</taxon>
        <taxon>Bivalvia</taxon>
        <taxon>Autobranchia</taxon>
        <taxon>Pteriomorphia</taxon>
        <taxon>Ostreida</taxon>
        <taxon>Ostreoidea</taxon>
        <taxon>Ostreidae</taxon>
        <taxon>Crassostrea</taxon>
    </lineage>
</organism>
<dbReference type="InterPro" id="IPR007052">
    <property type="entry name" value="CS_dom"/>
</dbReference>
<dbReference type="GeneID" id="111108176"/>
<keyword evidence="9" id="KW-1185">Reference proteome</keyword>
<dbReference type="Pfam" id="PF04925">
    <property type="entry name" value="SHQ1"/>
    <property type="match status" value="1"/>
</dbReference>
<feature type="compositionally biased region" description="Acidic residues" evidence="7">
    <location>
        <begin position="449"/>
        <end position="483"/>
    </location>
</feature>
<comment type="subcellular location">
    <subcellularLocation>
        <location evidence="1">Cytoplasm</location>
        <location evidence="1">Cytosol</location>
    </subcellularLocation>
    <subcellularLocation>
        <location evidence="2">Nucleus</location>
        <location evidence="2">Nucleoplasm</location>
    </subcellularLocation>
</comment>
<dbReference type="AlphaFoldDB" id="A0A8B8B7X1"/>
<dbReference type="FunFam" id="2.60.40.790:FF:000022">
    <property type="entry name" value="Protein SHQ1 homolog"/>
    <property type="match status" value="1"/>
</dbReference>
<evidence type="ECO:0000256" key="4">
    <source>
        <dbReference type="ARBA" id="ARBA00013750"/>
    </source>
</evidence>
<dbReference type="Proteomes" id="UP000694844">
    <property type="component" value="Chromosome 8"/>
</dbReference>
<dbReference type="InterPro" id="IPR007009">
    <property type="entry name" value="Shq1_C"/>
</dbReference>
<dbReference type="SUPFAM" id="SSF49764">
    <property type="entry name" value="HSP20-like chaperones"/>
    <property type="match status" value="1"/>
</dbReference>
<feature type="compositionally biased region" description="Acidic residues" evidence="7">
    <location>
        <begin position="118"/>
        <end position="138"/>
    </location>
</feature>
<keyword evidence="5" id="KW-0963">Cytoplasm</keyword>
<feature type="compositionally biased region" description="Polar residues" evidence="7">
    <location>
        <begin position="489"/>
        <end position="498"/>
    </location>
</feature>
<proteinExistence type="inferred from homology"/>
<evidence type="ECO:0000256" key="7">
    <source>
        <dbReference type="SAM" id="MobiDB-lite"/>
    </source>
</evidence>
<dbReference type="InterPro" id="IPR039742">
    <property type="entry name" value="Shq1"/>
</dbReference>
<reference evidence="10 11" key="1">
    <citation type="submission" date="2025-04" db="UniProtKB">
        <authorList>
            <consortium name="RefSeq"/>
        </authorList>
    </citation>
    <scope>IDENTIFICATION</scope>
    <source>
        <tissue evidence="10 11">Whole sample</tissue>
    </source>
</reference>
<evidence type="ECO:0000256" key="2">
    <source>
        <dbReference type="ARBA" id="ARBA00004642"/>
    </source>
</evidence>
<sequence length="498" mass="57301">MLTPDFQLKQDENTLTIIINAPHARVTDTEIFIEDDEFRFHSKPYFLRLSLPGNIVENGHEKAEYNSDKGVFTIVVPKETPGEVFEGLDMLTSLLTPKSQKLKKPVIEVIKKDKPSSYDEEESQSVEEEEEEEEEFDWQVEQKPYKEQELSLDGEKYGFANQKSGIFKRLQDEVYEIVDLPDPEHCTPIDRRTLREQAEGEKFDPDHYIADLYDDDNIQHLMQYDPPWCYSTKDATVEFTDEEKEKMKNLPKKEYLLDDAMVTTLYLGLIDILFGYAYTVRTNEGEDNVESGWTICKLSSTLSWLETFNSLEDVVLSCLRRSLSYPLYRHYELSKLVLHDVHRILAAGKQQVLRCLLDIHKILGESYPRYILNDLYITDYCVWIQTASNKRIKNLASVLEKVKVSKEDIGFDLVTLEMNAAETKTDKSDSEEALVNSLKAVSLKQAKDDSDDSDDDSNDSDDDSGESYGSSDDDSDQNSDDIDSVQSDKVQNNHQEQI</sequence>
<dbReference type="OrthoDB" id="73639at2759"/>
<dbReference type="InterPro" id="IPR048696">
    <property type="entry name" value="SHQ1-like_CS"/>
</dbReference>
<comment type="similarity">
    <text evidence="3">Belongs to the SHQ1 family.</text>
</comment>
<dbReference type="PANTHER" id="PTHR12967">
    <property type="entry name" value="PROTEIN SHQ1 HOMOLOG"/>
    <property type="match status" value="1"/>
</dbReference>
<dbReference type="RefSeq" id="XP_022299520.1">
    <property type="nucleotide sequence ID" value="XM_022443812.1"/>
</dbReference>
<evidence type="ECO:0000259" key="8">
    <source>
        <dbReference type="PROSITE" id="PS51203"/>
    </source>
</evidence>
<evidence type="ECO:0000313" key="9">
    <source>
        <dbReference type="Proteomes" id="UP000694844"/>
    </source>
</evidence>
<dbReference type="InterPro" id="IPR008978">
    <property type="entry name" value="HSP20-like_chaperone"/>
</dbReference>
<dbReference type="RefSeq" id="XP_022299522.1">
    <property type="nucleotide sequence ID" value="XM_022443814.1"/>
</dbReference>
<evidence type="ECO:0000313" key="10">
    <source>
        <dbReference type="RefSeq" id="XP_022299520.1"/>
    </source>
</evidence>
<dbReference type="CDD" id="cd00298">
    <property type="entry name" value="ACD_sHsps_p23-like"/>
    <property type="match status" value="1"/>
</dbReference>
<evidence type="ECO:0000256" key="5">
    <source>
        <dbReference type="ARBA" id="ARBA00022490"/>
    </source>
</evidence>
<dbReference type="Pfam" id="PF21413">
    <property type="entry name" value="SHQ1-like_CS"/>
    <property type="match status" value="1"/>
</dbReference>
<dbReference type="GO" id="GO:0000493">
    <property type="term" value="P:box H/ACA snoRNP assembly"/>
    <property type="evidence" value="ECO:0007669"/>
    <property type="project" value="InterPro"/>
</dbReference>
<feature type="region of interest" description="Disordered" evidence="7">
    <location>
        <begin position="113"/>
        <end position="140"/>
    </location>
</feature>
<dbReference type="KEGG" id="cvn:111108176"/>
<dbReference type="RefSeq" id="XP_022299521.1">
    <property type="nucleotide sequence ID" value="XM_022443813.1"/>
</dbReference>
<dbReference type="PANTHER" id="PTHR12967:SF0">
    <property type="entry name" value="PROTEIN SHQ1 HOMOLOG"/>
    <property type="match status" value="1"/>
</dbReference>